<evidence type="ECO:0000256" key="2">
    <source>
        <dbReference type="SAM" id="MobiDB-lite"/>
    </source>
</evidence>
<dbReference type="Proteomes" id="UP001162162">
    <property type="component" value="Unassembled WGS sequence"/>
</dbReference>
<feature type="region of interest" description="Disordered" evidence="2">
    <location>
        <begin position="227"/>
        <end position="249"/>
    </location>
</feature>
<sequence length="249" mass="28383">MELKGELEAKHSREMEELRTYFEKKCADLEKNYSEEIFSQQSRKMSGSTCSEAELNSDLMMSHPPGPDGDMRLNVEPNLTKKDLANLKNELSSVLDKIDQYNLDGITDEDFGALKAEIATCNLNNLLKYDLTIIKNDLRNKYHAELEVLREDGENRIDVLNVEHEARLKSLEGRYLEEIEQLKAQLDEMGRHNMGVTSAIQEVIMFEYFTPLYVVSLTACYSTRPALESSKSPRSYRATASTARTSHVS</sequence>
<feature type="coiled-coil region" evidence="1">
    <location>
        <begin position="161"/>
        <end position="188"/>
    </location>
</feature>
<evidence type="ECO:0000313" key="4">
    <source>
        <dbReference type="Proteomes" id="UP001162162"/>
    </source>
</evidence>
<name>A0AAV8Y086_9CUCU</name>
<dbReference type="AlphaFoldDB" id="A0AAV8Y086"/>
<protein>
    <submittedName>
        <fullName evidence="3">Uncharacterized protein</fullName>
    </submittedName>
</protein>
<gene>
    <name evidence="3" type="ORF">NQ318_002127</name>
</gene>
<reference evidence="3" key="1">
    <citation type="journal article" date="2023" name="Insect Mol. Biol.">
        <title>Genome sequencing provides insights into the evolution of gene families encoding plant cell wall-degrading enzymes in longhorned beetles.</title>
        <authorList>
            <person name="Shin N.R."/>
            <person name="Okamura Y."/>
            <person name="Kirsch R."/>
            <person name="Pauchet Y."/>
        </authorList>
    </citation>
    <scope>NUCLEOTIDE SEQUENCE</scope>
    <source>
        <strain evidence="3">AMC_N1</strain>
    </source>
</reference>
<proteinExistence type="predicted"/>
<comment type="caution">
    <text evidence="3">The sequence shown here is derived from an EMBL/GenBank/DDBJ whole genome shotgun (WGS) entry which is preliminary data.</text>
</comment>
<keyword evidence="4" id="KW-1185">Reference proteome</keyword>
<feature type="compositionally biased region" description="Polar residues" evidence="2">
    <location>
        <begin position="229"/>
        <end position="249"/>
    </location>
</feature>
<evidence type="ECO:0000256" key="1">
    <source>
        <dbReference type="SAM" id="Coils"/>
    </source>
</evidence>
<dbReference type="EMBL" id="JAPWTK010000253">
    <property type="protein sequence ID" value="KAJ8944430.1"/>
    <property type="molecule type" value="Genomic_DNA"/>
</dbReference>
<organism evidence="3 4">
    <name type="scientific">Aromia moschata</name>
    <dbReference type="NCBI Taxonomy" id="1265417"/>
    <lineage>
        <taxon>Eukaryota</taxon>
        <taxon>Metazoa</taxon>
        <taxon>Ecdysozoa</taxon>
        <taxon>Arthropoda</taxon>
        <taxon>Hexapoda</taxon>
        <taxon>Insecta</taxon>
        <taxon>Pterygota</taxon>
        <taxon>Neoptera</taxon>
        <taxon>Endopterygota</taxon>
        <taxon>Coleoptera</taxon>
        <taxon>Polyphaga</taxon>
        <taxon>Cucujiformia</taxon>
        <taxon>Chrysomeloidea</taxon>
        <taxon>Cerambycidae</taxon>
        <taxon>Cerambycinae</taxon>
        <taxon>Callichromatini</taxon>
        <taxon>Aromia</taxon>
    </lineage>
</organism>
<evidence type="ECO:0000313" key="3">
    <source>
        <dbReference type="EMBL" id="KAJ8944430.1"/>
    </source>
</evidence>
<keyword evidence="1" id="KW-0175">Coiled coil</keyword>
<accession>A0AAV8Y086</accession>